<organism evidence="1 2">
    <name type="scientific">Auriscalpium vulgare</name>
    <dbReference type="NCBI Taxonomy" id="40419"/>
    <lineage>
        <taxon>Eukaryota</taxon>
        <taxon>Fungi</taxon>
        <taxon>Dikarya</taxon>
        <taxon>Basidiomycota</taxon>
        <taxon>Agaricomycotina</taxon>
        <taxon>Agaricomycetes</taxon>
        <taxon>Russulales</taxon>
        <taxon>Auriscalpiaceae</taxon>
        <taxon>Auriscalpium</taxon>
    </lineage>
</organism>
<dbReference type="Proteomes" id="UP000814033">
    <property type="component" value="Unassembled WGS sequence"/>
</dbReference>
<evidence type="ECO:0000313" key="2">
    <source>
        <dbReference type="Proteomes" id="UP000814033"/>
    </source>
</evidence>
<proteinExistence type="predicted"/>
<name>A0ACB8RNM2_9AGAM</name>
<sequence length="175" mass="19463">MSDPIEVYLNSGQADAMYDPDALTVANDSHSLRSIDGVVASRVAIECLLDPGSQVIAMSEDVCHFLELQYDPGVKIRLRSANKQVSESLGLACNVPIKFGSMTLYLQVHIVRNVAYDILLGRPFDILTESVVRNFQNKDQTVTIHNPNTGDSLVIPTYPRGHHRFRKEQIAQARL</sequence>
<reference evidence="1" key="2">
    <citation type="journal article" date="2022" name="New Phytol.">
        <title>Evolutionary transition to the ectomycorrhizal habit in the genomes of a hyperdiverse lineage of mushroom-forming fungi.</title>
        <authorList>
            <person name="Looney B."/>
            <person name="Miyauchi S."/>
            <person name="Morin E."/>
            <person name="Drula E."/>
            <person name="Courty P.E."/>
            <person name="Kohler A."/>
            <person name="Kuo A."/>
            <person name="LaButti K."/>
            <person name="Pangilinan J."/>
            <person name="Lipzen A."/>
            <person name="Riley R."/>
            <person name="Andreopoulos W."/>
            <person name="He G."/>
            <person name="Johnson J."/>
            <person name="Nolan M."/>
            <person name="Tritt A."/>
            <person name="Barry K.W."/>
            <person name="Grigoriev I.V."/>
            <person name="Nagy L.G."/>
            <person name="Hibbett D."/>
            <person name="Henrissat B."/>
            <person name="Matheny P.B."/>
            <person name="Labbe J."/>
            <person name="Martin F.M."/>
        </authorList>
    </citation>
    <scope>NUCLEOTIDE SEQUENCE</scope>
    <source>
        <strain evidence="1">FP105234-sp</strain>
    </source>
</reference>
<comment type="caution">
    <text evidence="1">The sequence shown here is derived from an EMBL/GenBank/DDBJ whole genome shotgun (WGS) entry which is preliminary data.</text>
</comment>
<keyword evidence="2" id="KW-1185">Reference proteome</keyword>
<gene>
    <name evidence="1" type="ORF">FA95DRAFT_1607677</name>
</gene>
<protein>
    <submittedName>
        <fullName evidence="1">Uncharacterized protein</fullName>
    </submittedName>
</protein>
<dbReference type="EMBL" id="MU275950">
    <property type="protein sequence ID" value="KAI0045507.1"/>
    <property type="molecule type" value="Genomic_DNA"/>
</dbReference>
<evidence type="ECO:0000313" key="1">
    <source>
        <dbReference type="EMBL" id="KAI0045507.1"/>
    </source>
</evidence>
<accession>A0ACB8RNM2</accession>
<reference evidence="1" key="1">
    <citation type="submission" date="2021-02" db="EMBL/GenBank/DDBJ databases">
        <authorList>
            <consortium name="DOE Joint Genome Institute"/>
            <person name="Ahrendt S."/>
            <person name="Looney B.P."/>
            <person name="Miyauchi S."/>
            <person name="Morin E."/>
            <person name="Drula E."/>
            <person name="Courty P.E."/>
            <person name="Chicoki N."/>
            <person name="Fauchery L."/>
            <person name="Kohler A."/>
            <person name="Kuo A."/>
            <person name="Labutti K."/>
            <person name="Pangilinan J."/>
            <person name="Lipzen A."/>
            <person name="Riley R."/>
            <person name="Andreopoulos W."/>
            <person name="He G."/>
            <person name="Johnson J."/>
            <person name="Barry K.W."/>
            <person name="Grigoriev I.V."/>
            <person name="Nagy L."/>
            <person name="Hibbett D."/>
            <person name="Henrissat B."/>
            <person name="Matheny P.B."/>
            <person name="Labbe J."/>
            <person name="Martin F."/>
        </authorList>
    </citation>
    <scope>NUCLEOTIDE SEQUENCE</scope>
    <source>
        <strain evidence="1">FP105234-sp</strain>
    </source>
</reference>